<feature type="transmembrane region" description="Helical" evidence="2">
    <location>
        <begin position="30"/>
        <end position="50"/>
    </location>
</feature>
<protein>
    <submittedName>
        <fullName evidence="3">Uncharacterized protein</fullName>
    </submittedName>
</protein>
<organism evidence="3 4">
    <name type="scientific">Trichoglossum hirsutum</name>
    <dbReference type="NCBI Taxonomy" id="265104"/>
    <lineage>
        <taxon>Eukaryota</taxon>
        <taxon>Fungi</taxon>
        <taxon>Dikarya</taxon>
        <taxon>Ascomycota</taxon>
        <taxon>Pezizomycotina</taxon>
        <taxon>Geoglossomycetes</taxon>
        <taxon>Geoglossales</taxon>
        <taxon>Geoglossaceae</taxon>
        <taxon>Trichoglossum</taxon>
    </lineage>
</organism>
<evidence type="ECO:0000313" key="4">
    <source>
        <dbReference type="Proteomes" id="UP000750711"/>
    </source>
</evidence>
<keyword evidence="2" id="KW-0812">Transmembrane</keyword>
<evidence type="ECO:0000256" key="1">
    <source>
        <dbReference type="SAM" id="MobiDB-lite"/>
    </source>
</evidence>
<dbReference type="Proteomes" id="UP000750711">
    <property type="component" value="Unassembled WGS sequence"/>
</dbReference>
<dbReference type="AlphaFoldDB" id="A0A9P8RTW2"/>
<proteinExistence type="predicted"/>
<feature type="compositionally biased region" description="Polar residues" evidence="1">
    <location>
        <begin position="10"/>
        <end position="21"/>
    </location>
</feature>
<accession>A0A9P8RTW2</accession>
<sequence length="632" mass="68113">MAVTERLSRKSSGYNAQTSHNTAEETHRKFLTIPILLLNTVVSTLILVGLENHWVIHGNWYSKIRNARATAQIFVQIIAGLLGAFYVHTICQLLNFYSRISFTQRPMSLDRLKLWNALTTPSIDWSTSIKTLPIVVVFYLATLVPSALWAGALTPIEVSAVHTTSRPIHLPRYSEKSYSFWSQNTFSNSAADVNTQGTFSYVPLRDRFGQLVTDGSAASSVNGDPQLHTKNDNSNYTYIGRSFGVASSVGLADNEIREQYAIGYRYTETGYNSSVECAYNSTSQFELRLVQNGENQPLWQTPYLYLATGPGPNTTRTQGCAAGKLTECGGVITAGLGGDQSIVAGAWWASAESGMAGRGLPRPSDYVGKTRPPFSKSITSLAAGSNYKRLDKVQCSISMIPASFSIDVNTLERTITVTPQSRGSSVADIEPSGFIANSAASIIGFMTLTDATLYSSVLGTMLQSNIDNVQQKHGSSAATAEDTLEGVAECLQVLIDDHLLATASAQLIIAKDIITVPATISYRAFSVGQKAYAITVVVINALVVLAFIVEAVRTWCWRDLPKFNFKDIKSVAIASSLGGYDVGNAVGDAVSARSDWVGDPGDRTAGSVEVMLSLDEGVVLGLPDAKLECPSP</sequence>
<feature type="region of interest" description="Disordered" evidence="1">
    <location>
        <begin position="1"/>
        <end position="21"/>
    </location>
</feature>
<dbReference type="EMBL" id="JAGHQM010000037">
    <property type="protein sequence ID" value="KAH0566072.1"/>
    <property type="molecule type" value="Genomic_DNA"/>
</dbReference>
<keyword evidence="2" id="KW-0472">Membrane</keyword>
<reference evidence="3" key="1">
    <citation type="submission" date="2021-03" db="EMBL/GenBank/DDBJ databases">
        <title>Comparative genomics and phylogenomic investigation of the class Geoglossomycetes provide insights into ecological specialization and systematics.</title>
        <authorList>
            <person name="Melie T."/>
            <person name="Pirro S."/>
            <person name="Miller A.N."/>
            <person name="Quandt A."/>
        </authorList>
    </citation>
    <scope>NUCLEOTIDE SEQUENCE</scope>
    <source>
        <strain evidence="3">CAQ_001_2017</strain>
    </source>
</reference>
<feature type="transmembrane region" description="Helical" evidence="2">
    <location>
        <begin position="531"/>
        <end position="552"/>
    </location>
</feature>
<evidence type="ECO:0000313" key="3">
    <source>
        <dbReference type="EMBL" id="KAH0566072.1"/>
    </source>
</evidence>
<name>A0A9P8RTW2_9PEZI</name>
<comment type="caution">
    <text evidence="3">The sequence shown here is derived from an EMBL/GenBank/DDBJ whole genome shotgun (WGS) entry which is preliminary data.</text>
</comment>
<gene>
    <name evidence="3" type="ORF">GP486_000537</name>
</gene>
<feature type="transmembrane region" description="Helical" evidence="2">
    <location>
        <begin position="70"/>
        <end position="97"/>
    </location>
</feature>
<evidence type="ECO:0000256" key="2">
    <source>
        <dbReference type="SAM" id="Phobius"/>
    </source>
</evidence>
<keyword evidence="4" id="KW-1185">Reference proteome</keyword>
<feature type="transmembrane region" description="Helical" evidence="2">
    <location>
        <begin position="132"/>
        <end position="152"/>
    </location>
</feature>
<keyword evidence="2" id="KW-1133">Transmembrane helix</keyword>